<evidence type="ECO:0000259" key="1">
    <source>
        <dbReference type="PROSITE" id="PS51819"/>
    </source>
</evidence>
<dbReference type="EMBL" id="LT629688">
    <property type="protein sequence ID" value="SDE29085.1"/>
    <property type="molecule type" value="Genomic_DNA"/>
</dbReference>
<accession>A0A1G7BSA7</accession>
<dbReference type="AlphaFoldDB" id="A0A1G7BSA7"/>
<proteinExistence type="predicted"/>
<organism evidence="2 3">
    <name type="scientific">Auraticoccus monumenti</name>
    <dbReference type="NCBI Taxonomy" id="675864"/>
    <lineage>
        <taxon>Bacteria</taxon>
        <taxon>Bacillati</taxon>
        <taxon>Actinomycetota</taxon>
        <taxon>Actinomycetes</taxon>
        <taxon>Propionibacteriales</taxon>
        <taxon>Propionibacteriaceae</taxon>
        <taxon>Auraticoccus</taxon>
    </lineage>
</organism>
<keyword evidence="3" id="KW-1185">Reference proteome</keyword>
<dbReference type="SUPFAM" id="SSF54593">
    <property type="entry name" value="Glyoxalase/Bleomycin resistance protein/Dihydroxybiphenyl dioxygenase"/>
    <property type="match status" value="1"/>
</dbReference>
<sequence length="135" mass="14594">MRITLTSVFVDDQRAALAFYTELLGFTVKHDVPLGDDYWLTVVAPEDPDGVELLLEPSGHPAVKPYRDALVEDGIPLLVLSVDDLEAEHARLVESGVVFTQPPTDIGTAVLAVLDDTCGNLVQLVQPKPEAFAAQ</sequence>
<dbReference type="OrthoDB" id="197463at2"/>
<dbReference type="RefSeq" id="WP_090594696.1">
    <property type="nucleotide sequence ID" value="NZ_LT629688.1"/>
</dbReference>
<feature type="domain" description="VOC" evidence="1">
    <location>
        <begin position="2"/>
        <end position="127"/>
    </location>
</feature>
<dbReference type="Pfam" id="PF00903">
    <property type="entry name" value="Glyoxalase"/>
    <property type="match status" value="1"/>
</dbReference>
<dbReference type="STRING" id="675864.SAMN04489747_3028"/>
<protein>
    <recommendedName>
        <fullName evidence="1">VOC domain-containing protein</fullName>
    </recommendedName>
</protein>
<evidence type="ECO:0000313" key="2">
    <source>
        <dbReference type="EMBL" id="SDE29085.1"/>
    </source>
</evidence>
<evidence type="ECO:0000313" key="3">
    <source>
        <dbReference type="Proteomes" id="UP000198546"/>
    </source>
</evidence>
<dbReference type="InterPro" id="IPR029068">
    <property type="entry name" value="Glyas_Bleomycin-R_OHBP_Dase"/>
</dbReference>
<dbReference type="Gene3D" id="3.10.180.10">
    <property type="entry name" value="2,3-Dihydroxybiphenyl 1,2-Dioxygenase, domain 1"/>
    <property type="match status" value="1"/>
</dbReference>
<dbReference type="PANTHER" id="PTHR36437:SF2">
    <property type="entry name" value="GLYOXALASE_BLEOMYCIN RESISTANCE PROTEIN_DIOXYGENASE"/>
    <property type="match status" value="1"/>
</dbReference>
<dbReference type="Proteomes" id="UP000198546">
    <property type="component" value="Chromosome i"/>
</dbReference>
<dbReference type="InterPro" id="IPR037523">
    <property type="entry name" value="VOC_core"/>
</dbReference>
<dbReference type="CDD" id="cd07263">
    <property type="entry name" value="VOC_like"/>
    <property type="match status" value="1"/>
</dbReference>
<gene>
    <name evidence="2" type="ORF">SAMN04489747_3028</name>
</gene>
<name>A0A1G7BSA7_9ACTN</name>
<reference evidence="2 3" key="1">
    <citation type="submission" date="2016-10" db="EMBL/GenBank/DDBJ databases">
        <authorList>
            <person name="de Groot N.N."/>
        </authorList>
    </citation>
    <scope>NUCLEOTIDE SEQUENCE [LARGE SCALE GENOMIC DNA]</scope>
    <source>
        <strain evidence="2 3">MON 2.2</strain>
    </source>
</reference>
<dbReference type="PROSITE" id="PS51819">
    <property type="entry name" value="VOC"/>
    <property type="match status" value="1"/>
</dbReference>
<dbReference type="PANTHER" id="PTHR36437">
    <property type="entry name" value="GLYOXALASE/BLEOMYCIN RESISTANCE PROTEIN/DIOXYGENASE"/>
    <property type="match status" value="1"/>
</dbReference>
<dbReference type="InterPro" id="IPR004360">
    <property type="entry name" value="Glyas_Fos-R_dOase_dom"/>
</dbReference>